<dbReference type="Proteomes" id="UP001143509">
    <property type="component" value="Unassembled WGS sequence"/>
</dbReference>
<dbReference type="SUPFAM" id="SSF103473">
    <property type="entry name" value="MFS general substrate transporter"/>
    <property type="match status" value="1"/>
</dbReference>
<feature type="transmembrane region" description="Helical" evidence="7">
    <location>
        <begin position="170"/>
        <end position="188"/>
    </location>
</feature>
<feature type="transmembrane region" description="Helical" evidence="7">
    <location>
        <begin position="135"/>
        <end position="158"/>
    </location>
</feature>
<reference evidence="9" key="1">
    <citation type="journal article" date="2014" name="Int. J. Syst. Evol. Microbiol.">
        <title>Complete genome of a new Firmicutes species belonging to the dominant human colonic microbiota ('Ruminococcus bicirculans') reveals two chromosomes and a selective capacity to utilize plant glucans.</title>
        <authorList>
            <consortium name="NISC Comparative Sequencing Program"/>
            <person name="Wegmann U."/>
            <person name="Louis P."/>
            <person name="Goesmann A."/>
            <person name="Henrissat B."/>
            <person name="Duncan S.H."/>
            <person name="Flint H.J."/>
        </authorList>
    </citation>
    <scope>NUCLEOTIDE SEQUENCE</scope>
    <source>
        <strain evidence="9">VKM B-1499</strain>
    </source>
</reference>
<feature type="compositionally biased region" description="Low complexity" evidence="6">
    <location>
        <begin position="563"/>
        <end position="574"/>
    </location>
</feature>
<feature type="transmembrane region" description="Helical" evidence="7">
    <location>
        <begin position="368"/>
        <end position="387"/>
    </location>
</feature>
<evidence type="ECO:0000256" key="2">
    <source>
        <dbReference type="ARBA" id="ARBA00022448"/>
    </source>
</evidence>
<keyword evidence="3 7" id="KW-0812">Transmembrane</keyword>
<evidence type="ECO:0000313" key="9">
    <source>
        <dbReference type="EMBL" id="GLK47228.1"/>
    </source>
</evidence>
<feature type="domain" description="Major facilitator superfamily (MFS) profile" evidence="8">
    <location>
        <begin position="45"/>
        <end position="543"/>
    </location>
</feature>
<accession>A0ABQ5T4G5</accession>
<evidence type="ECO:0000256" key="1">
    <source>
        <dbReference type="ARBA" id="ARBA00004127"/>
    </source>
</evidence>
<dbReference type="InterPro" id="IPR036259">
    <property type="entry name" value="MFS_trans_sf"/>
</dbReference>
<organism evidence="9 10">
    <name type="scientific">Brevundimonas intermedia</name>
    <dbReference type="NCBI Taxonomy" id="74315"/>
    <lineage>
        <taxon>Bacteria</taxon>
        <taxon>Pseudomonadati</taxon>
        <taxon>Pseudomonadota</taxon>
        <taxon>Alphaproteobacteria</taxon>
        <taxon>Caulobacterales</taxon>
        <taxon>Caulobacteraceae</taxon>
        <taxon>Brevundimonas</taxon>
    </lineage>
</organism>
<evidence type="ECO:0000256" key="7">
    <source>
        <dbReference type="SAM" id="Phobius"/>
    </source>
</evidence>
<dbReference type="PANTHER" id="PTHR23501:SF191">
    <property type="entry name" value="VACUOLAR BASIC AMINO ACID TRANSPORTER 4"/>
    <property type="match status" value="1"/>
</dbReference>
<keyword evidence="2" id="KW-0813">Transport</keyword>
<evidence type="ECO:0000256" key="5">
    <source>
        <dbReference type="ARBA" id="ARBA00023136"/>
    </source>
</evidence>
<feature type="transmembrane region" description="Helical" evidence="7">
    <location>
        <begin position="82"/>
        <end position="100"/>
    </location>
</feature>
<keyword evidence="5 7" id="KW-0472">Membrane</keyword>
<feature type="transmembrane region" description="Helical" evidence="7">
    <location>
        <begin position="520"/>
        <end position="540"/>
    </location>
</feature>
<feature type="region of interest" description="Disordered" evidence="6">
    <location>
        <begin position="549"/>
        <end position="574"/>
    </location>
</feature>
<name>A0ABQ5T4G5_9CAUL</name>
<dbReference type="PROSITE" id="PS50850">
    <property type="entry name" value="MFS"/>
    <property type="match status" value="1"/>
</dbReference>
<evidence type="ECO:0000259" key="8">
    <source>
        <dbReference type="PROSITE" id="PS50850"/>
    </source>
</evidence>
<evidence type="ECO:0000313" key="10">
    <source>
        <dbReference type="Proteomes" id="UP001143509"/>
    </source>
</evidence>
<evidence type="ECO:0000256" key="4">
    <source>
        <dbReference type="ARBA" id="ARBA00022989"/>
    </source>
</evidence>
<gene>
    <name evidence="9" type="ORF">GCM10017620_02010</name>
</gene>
<dbReference type="RefSeq" id="WP_271163613.1">
    <property type="nucleotide sequence ID" value="NZ_BSFD01000001.1"/>
</dbReference>
<comment type="caution">
    <text evidence="9">The sequence shown here is derived from an EMBL/GenBank/DDBJ whole genome shotgun (WGS) entry which is preliminary data.</text>
</comment>
<keyword evidence="4 7" id="KW-1133">Transmembrane helix</keyword>
<keyword evidence="10" id="KW-1185">Reference proteome</keyword>
<feature type="transmembrane region" description="Helical" evidence="7">
    <location>
        <begin position="232"/>
        <end position="258"/>
    </location>
</feature>
<protein>
    <submittedName>
        <fullName evidence="9">MFS transporter</fullName>
    </submittedName>
</protein>
<dbReference type="InterPro" id="IPR011701">
    <property type="entry name" value="MFS"/>
</dbReference>
<comment type="subcellular location">
    <subcellularLocation>
        <location evidence="1">Endomembrane system</location>
        <topology evidence="1">Multi-pass membrane protein</topology>
    </subcellularLocation>
</comment>
<feature type="transmembrane region" description="Helical" evidence="7">
    <location>
        <begin position="45"/>
        <end position="62"/>
    </location>
</feature>
<dbReference type="Pfam" id="PF07690">
    <property type="entry name" value="MFS_1"/>
    <property type="match status" value="1"/>
</dbReference>
<dbReference type="InterPro" id="IPR020846">
    <property type="entry name" value="MFS_dom"/>
</dbReference>
<evidence type="ECO:0000256" key="3">
    <source>
        <dbReference type="ARBA" id="ARBA00022692"/>
    </source>
</evidence>
<feature type="transmembrane region" description="Helical" evidence="7">
    <location>
        <begin position="264"/>
        <end position="284"/>
    </location>
</feature>
<feature type="transmembrane region" description="Helical" evidence="7">
    <location>
        <begin position="335"/>
        <end position="356"/>
    </location>
</feature>
<feature type="transmembrane region" description="Helical" evidence="7">
    <location>
        <begin position="427"/>
        <end position="449"/>
    </location>
</feature>
<dbReference type="PANTHER" id="PTHR23501">
    <property type="entry name" value="MAJOR FACILITATOR SUPERFAMILY"/>
    <property type="match status" value="1"/>
</dbReference>
<sequence length="574" mass="61457">MPRRADHNWHLPWDQYLATLKPHERPTLPGSPATPDHTAWLRLQYALTGVLVALVGSLGNAAVTANLTSLQGSLGITPSEAAWLPVVFVMTNACMNLILFKFRQQYGLRLFTQICLTAFVVTCAAHLAVDNYESTLFVRAVAGMAAAGLSSLGFLYMIQAFPAQHRLKGLVIGIGLSSFAVPIARLIMPGLLQLDDWRAFYTFELGMALLAWAAVQVLRLPPSERLKLFEPLDFVTFALFAPGVALLAAVLGLGRIVWWTEAAWIGWALAGAILLLTAALMIEYDRKNPLINVRWLTGPDILRLFGAILLIRITLSEQTSGAVGFLTVVGLGPDQLHGLFLVILLAMIAGTAVSALTLNMAKLNKPIAIALGLIALGAFIDSHATVLTRPAQLYLSQAMIAFASAMFVGPALLIGVGKVLQQGARNIISFIVMFSVLQNLGGLAGSALIGTIQVVREKFHSNQLSADITSLDPQVVLRLRQLSGAYASTLTDPALLNAEGAALLTRQVTQQANVLAYNDVFLIIAAIAGLGCAWVTAVHLRPRIKARRQARRDARNTPPPAAAPDAATVAAAAD</sequence>
<proteinExistence type="predicted"/>
<feature type="transmembrane region" description="Helical" evidence="7">
    <location>
        <begin position="393"/>
        <end position="415"/>
    </location>
</feature>
<reference evidence="9" key="2">
    <citation type="submission" date="2023-01" db="EMBL/GenBank/DDBJ databases">
        <authorList>
            <person name="Sun Q."/>
            <person name="Evtushenko L."/>
        </authorList>
    </citation>
    <scope>NUCLEOTIDE SEQUENCE</scope>
    <source>
        <strain evidence="9">VKM B-1499</strain>
    </source>
</reference>
<evidence type="ECO:0000256" key="6">
    <source>
        <dbReference type="SAM" id="MobiDB-lite"/>
    </source>
</evidence>
<feature type="transmembrane region" description="Helical" evidence="7">
    <location>
        <begin position="107"/>
        <end position="129"/>
    </location>
</feature>
<dbReference type="Gene3D" id="1.20.1250.20">
    <property type="entry name" value="MFS general substrate transporter like domains"/>
    <property type="match status" value="1"/>
</dbReference>
<dbReference type="EMBL" id="BSFD01000001">
    <property type="protein sequence ID" value="GLK47228.1"/>
    <property type="molecule type" value="Genomic_DNA"/>
</dbReference>